<evidence type="ECO:0000313" key="3">
    <source>
        <dbReference type="Proteomes" id="UP001343492"/>
    </source>
</evidence>
<reference evidence="2 3" key="1">
    <citation type="submission" date="2024-01" db="EMBL/GenBank/DDBJ databases">
        <title>The genome sequence of Erythrobacteraceae sp. strain 1XM1-14.</title>
        <authorList>
            <person name="Liu Y."/>
        </authorList>
    </citation>
    <scope>NUCLEOTIDE SEQUENCE [LARGE SCALE GENOMIC DNA]</scope>
    <source>
        <strain evidence="2 3">1XM1-14</strain>
    </source>
</reference>
<gene>
    <name evidence="2" type="ORF">VRS74_06930</name>
</gene>
<feature type="transmembrane region" description="Helical" evidence="1">
    <location>
        <begin position="182"/>
        <end position="200"/>
    </location>
</feature>
<organism evidence="2 3">
    <name type="scientific">Altererythrobacter litoralis</name>
    <dbReference type="NCBI Taxonomy" id="3113904"/>
    <lineage>
        <taxon>Bacteria</taxon>
        <taxon>Pseudomonadati</taxon>
        <taxon>Pseudomonadota</taxon>
        <taxon>Alphaproteobacteria</taxon>
        <taxon>Sphingomonadales</taxon>
        <taxon>Erythrobacteraceae</taxon>
        <taxon>Altererythrobacter</taxon>
    </lineage>
</organism>
<dbReference type="Pfam" id="PF13687">
    <property type="entry name" value="DUF4153"/>
    <property type="match status" value="1"/>
</dbReference>
<proteinExistence type="predicted"/>
<comment type="caution">
    <text evidence="2">The sequence shown here is derived from an EMBL/GenBank/DDBJ whole genome shotgun (WGS) entry which is preliminary data.</text>
</comment>
<dbReference type="EMBL" id="JAZDQV010000005">
    <property type="protein sequence ID" value="MEE1877418.1"/>
    <property type="molecule type" value="Genomic_DNA"/>
</dbReference>
<keyword evidence="1" id="KW-0472">Membrane</keyword>
<dbReference type="RefSeq" id="WP_354144520.1">
    <property type="nucleotide sequence ID" value="NZ_JAZDQV010000005.1"/>
</dbReference>
<evidence type="ECO:0000256" key="1">
    <source>
        <dbReference type="SAM" id="Phobius"/>
    </source>
</evidence>
<dbReference type="InterPro" id="IPR025291">
    <property type="entry name" value="DUF4153"/>
</dbReference>
<evidence type="ECO:0000313" key="2">
    <source>
        <dbReference type="EMBL" id="MEE1877418.1"/>
    </source>
</evidence>
<feature type="transmembrane region" description="Helical" evidence="1">
    <location>
        <begin position="21"/>
        <end position="38"/>
    </location>
</feature>
<keyword evidence="3" id="KW-1185">Reference proteome</keyword>
<name>A0ABU7GEZ2_9SPHN</name>
<feature type="transmembrane region" description="Helical" evidence="1">
    <location>
        <begin position="44"/>
        <end position="65"/>
    </location>
</feature>
<protein>
    <submittedName>
        <fullName evidence="2">DUF4153 domain-containing protein</fullName>
    </submittedName>
</protein>
<accession>A0ABU7GEZ2</accession>
<feature type="transmembrane region" description="Helical" evidence="1">
    <location>
        <begin position="354"/>
        <end position="374"/>
    </location>
</feature>
<dbReference type="Proteomes" id="UP001343492">
    <property type="component" value="Unassembled WGS sequence"/>
</dbReference>
<feature type="transmembrane region" description="Helical" evidence="1">
    <location>
        <begin position="250"/>
        <end position="270"/>
    </location>
</feature>
<feature type="transmembrane region" description="Helical" evidence="1">
    <location>
        <begin position="103"/>
        <end position="123"/>
    </location>
</feature>
<keyword evidence="1" id="KW-1133">Transmembrane helix</keyword>
<sequence>MTAQTAIEDETSLHDWLLRPWFCALLLGLAGLLVHFASDGGQDAPWRMALTAALVFGPLAACFTLDADRWKTPLVFSGVAALVMAGIAWRATSAGERYADEEYWIAAGILAVTLALPLFQAGFHRLRWNTSYKATHFHVWTDAISGAGALAFFVLSWALLALLAELFAVIKIDFLKELIVQAWFSWTFSCLAFGAALGVLRNQLKIIGTLQNVVLLVLSILAVPLALAMVAFLLAVALSGLDVLWEATKSATPLLLAIAVGCFVLTNAVVRDEDAQASQSLILRAAGFVLALGILPLAVMAAISMGTRIDQHGLSPERLWALLAITVAVAFGVGYLAAVIRGRRAGWRDMVRQANLHLAVMTCAIAFILALPIFNFGAISANNQLARLEAGKVSAEDFDYAALRWDFGDAGRKALARLAGSENAEIAKFASDAQAMKERPFYGTTMRDQREIAENARIDVSDEAAAAAVREFIATGSYQCLEGCRAVEVGQVEAGPVIAVIAKNDVQFLVYEREKKAAVPYWQKDGKLVPTSTYEAREYDREGTVELRRYEGRQLYVDGEPVGQPFE</sequence>
<feature type="transmembrane region" description="Helical" evidence="1">
    <location>
        <begin position="212"/>
        <end position="238"/>
    </location>
</feature>
<feature type="transmembrane region" description="Helical" evidence="1">
    <location>
        <begin position="282"/>
        <end position="307"/>
    </location>
</feature>
<feature type="transmembrane region" description="Helical" evidence="1">
    <location>
        <begin position="319"/>
        <end position="342"/>
    </location>
</feature>
<keyword evidence="1" id="KW-0812">Transmembrane</keyword>
<feature type="transmembrane region" description="Helical" evidence="1">
    <location>
        <begin position="144"/>
        <end position="170"/>
    </location>
</feature>
<feature type="transmembrane region" description="Helical" evidence="1">
    <location>
        <begin position="72"/>
        <end position="91"/>
    </location>
</feature>